<proteinExistence type="predicted"/>
<gene>
    <name evidence="2" type="ORF">ALC60_05394</name>
</gene>
<dbReference type="AlphaFoldDB" id="A0A151X5X5"/>
<evidence type="ECO:0000313" key="3">
    <source>
        <dbReference type="Proteomes" id="UP000075809"/>
    </source>
</evidence>
<evidence type="ECO:0000256" key="1">
    <source>
        <dbReference type="SAM" id="MobiDB-lite"/>
    </source>
</evidence>
<protein>
    <submittedName>
        <fullName evidence="2">Uncharacterized protein</fullName>
    </submittedName>
</protein>
<name>A0A151X5X5_9HYME</name>
<feature type="non-terminal residue" evidence="2">
    <location>
        <position position="1"/>
    </location>
</feature>
<sequence length="60" mass="6796">SNFYSIKVGLSNTARESKRFHLSVLVERDEAKIIKDRRHDSPESPSLPPSRASWNLATPC</sequence>
<feature type="region of interest" description="Disordered" evidence="1">
    <location>
        <begin position="35"/>
        <end position="60"/>
    </location>
</feature>
<accession>A0A151X5X5</accession>
<evidence type="ECO:0000313" key="2">
    <source>
        <dbReference type="EMBL" id="KYQ55752.1"/>
    </source>
</evidence>
<reference evidence="2 3" key="1">
    <citation type="submission" date="2015-09" db="EMBL/GenBank/DDBJ databases">
        <title>Trachymyrmex zeteki WGS genome.</title>
        <authorList>
            <person name="Nygaard S."/>
            <person name="Hu H."/>
            <person name="Boomsma J."/>
            <person name="Zhang G."/>
        </authorList>
    </citation>
    <scope>NUCLEOTIDE SEQUENCE [LARGE SCALE GENOMIC DNA]</scope>
    <source>
        <strain evidence="2">Tzet28-1</strain>
        <tissue evidence="2">Whole body</tissue>
    </source>
</reference>
<keyword evidence="3" id="KW-1185">Reference proteome</keyword>
<dbReference type="Proteomes" id="UP000075809">
    <property type="component" value="Unassembled WGS sequence"/>
</dbReference>
<dbReference type="EMBL" id="KQ982494">
    <property type="protein sequence ID" value="KYQ55752.1"/>
    <property type="molecule type" value="Genomic_DNA"/>
</dbReference>
<organism evidence="2 3">
    <name type="scientific">Mycetomoellerius zeteki</name>
    <dbReference type="NCBI Taxonomy" id="64791"/>
    <lineage>
        <taxon>Eukaryota</taxon>
        <taxon>Metazoa</taxon>
        <taxon>Ecdysozoa</taxon>
        <taxon>Arthropoda</taxon>
        <taxon>Hexapoda</taxon>
        <taxon>Insecta</taxon>
        <taxon>Pterygota</taxon>
        <taxon>Neoptera</taxon>
        <taxon>Endopterygota</taxon>
        <taxon>Hymenoptera</taxon>
        <taxon>Apocrita</taxon>
        <taxon>Aculeata</taxon>
        <taxon>Formicoidea</taxon>
        <taxon>Formicidae</taxon>
        <taxon>Myrmicinae</taxon>
        <taxon>Mycetomoellerius</taxon>
    </lineage>
</organism>